<dbReference type="SUPFAM" id="SSF109854">
    <property type="entry name" value="DinB/YfiT-like putative metalloenzymes"/>
    <property type="match status" value="1"/>
</dbReference>
<dbReference type="InterPro" id="IPR024344">
    <property type="entry name" value="MDMPI_metal-binding"/>
</dbReference>
<dbReference type="InterPro" id="IPR034660">
    <property type="entry name" value="DinB/YfiT-like"/>
</dbReference>
<dbReference type="GO" id="GO:0016853">
    <property type="term" value="F:isomerase activity"/>
    <property type="evidence" value="ECO:0007669"/>
    <property type="project" value="UniProtKB-KW"/>
</dbReference>
<dbReference type="NCBIfam" id="TIGR03083">
    <property type="entry name" value="maleylpyruvate isomerase family mycothiol-dependent enzyme"/>
    <property type="match status" value="1"/>
</dbReference>
<dbReference type="GO" id="GO:0046872">
    <property type="term" value="F:metal ion binding"/>
    <property type="evidence" value="ECO:0007669"/>
    <property type="project" value="InterPro"/>
</dbReference>
<dbReference type="Gene3D" id="1.20.120.450">
    <property type="entry name" value="dinb family like domain"/>
    <property type="match status" value="1"/>
</dbReference>
<protein>
    <submittedName>
        <fullName evidence="2">Maleylpyruvate isomerase family mycothiol-dependent enzyme</fullName>
    </submittedName>
</protein>
<feature type="domain" description="Mycothiol-dependent maleylpyruvate isomerase metal-binding" evidence="1">
    <location>
        <begin position="13"/>
        <end position="101"/>
    </location>
</feature>
<dbReference type="AlphaFoldDB" id="A0AAU7TBA6"/>
<sequence>MNDDELWGAIDAQRLRTAGWLETLRPDDWTHRSLCDGWTVRDVAGHLTLQQMGLGDVLRLALKHPGVHSLNWMIMTSAREKAALPTEQLIGEIRAMVGSRRHNLGVTGYETLLDIVVHGQDMAVPLGRSLPVPPEVAVTAATRAWGYQASRSGRRKSKVFQPLPYAGLRLVATDLDWSVGDGPELRGPVLSLLLLLTGRRVVLPQLEGPGAQSLQQTLQRA</sequence>
<name>A0AAU7TBA6_9ACTN</name>
<dbReference type="RefSeq" id="WP_350276944.1">
    <property type="nucleotide sequence ID" value="NZ_CP158165.1"/>
</dbReference>
<keyword evidence="2" id="KW-0413">Isomerase</keyword>
<dbReference type="InterPro" id="IPR017517">
    <property type="entry name" value="Maleyloyr_isom"/>
</dbReference>
<evidence type="ECO:0000313" key="2">
    <source>
        <dbReference type="EMBL" id="XBV24117.1"/>
    </source>
</evidence>
<evidence type="ECO:0000259" key="1">
    <source>
        <dbReference type="Pfam" id="PF11716"/>
    </source>
</evidence>
<organism evidence="2">
    <name type="scientific">Kribbella sp. HUAS MG21</name>
    <dbReference type="NCBI Taxonomy" id="3160966"/>
    <lineage>
        <taxon>Bacteria</taxon>
        <taxon>Bacillati</taxon>
        <taxon>Actinomycetota</taxon>
        <taxon>Actinomycetes</taxon>
        <taxon>Propionibacteriales</taxon>
        <taxon>Kribbellaceae</taxon>
        <taxon>Kribbella</taxon>
    </lineage>
</organism>
<proteinExistence type="predicted"/>
<accession>A0AAU7TBA6</accession>
<dbReference type="EMBL" id="CP158165">
    <property type="protein sequence ID" value="XBV24117.1"/>
    <property type="molecule type" value="Genomic_DNA"/>
</dbReference>
<reference evidence="2" key="1">
    <citation type="submission" date="2024-06" db="EMBL/GenBank/DDBJ databases">
        <title>Kribbella sp. strain HUAS MG21 genome sequences.</title>
        <authorList>
            <person name="Mo P."/>
        </authorList>
    </citation>
    <scope>NUCLEOTIDE SEQUENCE</scope>
    <source>
        <strain evidence="2">HUAS MG21</strain>
    </source>
</reference>
<dbReference type="Pfam" id="PF11716">
    <property type="entry name" value="MDMPI_N"/>
    <property type="match status" value="1"/>
</dbReference>
<gene>
    <name evidence="2" type="ORF">ABN611_36855</name>
</gene>